<gene>
    <name evidence="1" type="ORF">V1517DRAFT_336105</name>
</gene>
<sequence>MSTSQPTFNPLPAWSEPFVITPEARVRFLRSLLLDKSQDYQRKNILCLIQLYETGQLKELRPGKITWIFEGKAVDSKPKEIPQGSALWAEPLTMQMTQSASYSLQSVWNMHDPNIILDVSIMNDTGSNIQTIFTTDLAALGYDRDTRDGPVPSLSQQLVGIKCEQMFLGMQIIKADGTTVSPWLKKLLLLLLHSLESRRVGSLEQQCVTSFILQLHLETQLSML</sequence>
<reference evidence="2" key="1">
    <citation type="journal article" date="2024" name="Front. Bioeng. Biotechnol.">
        <title>Genome-scale model development and genomic sequencing of the oleaginous clade Lipomyces.</title>
        <authorList>
            <person name="Czajka J.J."/>
            <person name="Han Y."/>
            <person name="Kim J."/>
            <person name="Mondo S.J."/>
            <person name="Hofstad B.A."/>
            <person name="Robles A."/>
            <person name="Haridas S."/>
            <person name="Riley R."/>
            <person name="LaButti K."/>
            <person name="Pangilinan J."/>
            <person name="Andreopoulos W."/>
            <person name="Lipzen A."/>
            <person name="Yan J."/>
            <person name="Wang M."/>
            <person name="Ng V."/>
            <person name="Grigoriev I.V."/>
            <person name="Spatafora J.W."/>
            <person name="Magnuson J.K."/>
            <person name="Baker S.E."/>
            <person name="Pomraning K.R."/>
        </authorList>
    </citation>
    <scope>NUCLEOTIDE SEQUENCE [LARGE SCALE GENOMIC DNA]</scope>
    <source>
        <strain evidence="2">CBS 10300</strain>
    </source>
</reference>
<protein>
    <submittedName>
        <fullName evidence="1">Uncharacterized protein</fullName>
    </submittedName>
</protein>
<dbReference type="EMBL" id="MU970042">
    <property type="protein sequence ID" value="KAK9325222.1"/>
    <property type="molecule type" value="Genomic_DNA"/>
</dbReference>
<organism evidence="1 2">
    <name type="scientific">Lipomyces orientalis</name>
    <dbReference type="NCBI Taxonomy" id="1233043"/>
    <lineage>
        <taxon>Eukaryota</taxon>
        <taxon>Fungi</taxon>
        <taxon>Dikarya</taxon>
        <taxon>Ascomycota</taxon>
        <taxon>Saccharomycotina</taxon>
        <taxon>Lipomycetes</taxon>
        <taxon>Lipomycetales</taxon>
        <taxon>Lipomycetaceae</taxon>
        <taxon>Lipomyces</taxon>
    </lineage>
</organism>
<name>A0ACC3TX03_9ASCO</name>
<evidence type="ECO:0000313" key="1">
    <source>
        <dbReference type="EMBL" id="KAK9325222.1"/>
    </source>
</evidence>
<keyword evidence="2" id="KW-1185">Reference proteome</keyword>
<proteinExistence type="predicted"/>
<accession>A0ACC3TX03</accession>
<comment type="caution">
    <text evidence="1">The sequence shown here is derived from an EMBL/GenBank/DDBJ whole genome shotgun (WGS) entry which is preliminary data.</text>
</comment>
<dbReference type="Proteomes" id="UP001489719">
    <property type="component" value="Unassembled WGS sequence"/>
</dbReference>
<evidence type="ECO:0000313" key="2">
    <source>
        <dbReference type="Proteomes" id="UP001489719"/>
    </source>
</evidence>